<dbReference type="FunFam" id="3.40.30.10:FF:000042">
    <property type="entry name" value="protein disulfide-isomerase A2"/>
    <property type="match status" value="1"/>
</dbReference>
<dbReference type="Gene3D" id="3.40.30.10">
    <property type="entry name" value="Glutaredoxin"/>
    <property type="match status" value="4"/>
</dbReference>
<keyword evidence="6" id="KW-0677">Repeat</keyword>
<keyword evidence="8" id="KW-1015">Disulfide bond</keyword>
<evidence type="ECO:0000259" key="12">
    <source>
        <dbReference type="PROSITE" id="PS51352"/>
    </source>
</evidence>
<dbReference type="CDD" id="cd02961">
    <property type="entry name" value="PDI_a_family"/>
    <property type="match status" value="1"/>
</dbReference>
<keyword evidence="10" id="KW-0676">Redox-active center</keyword>
<evidence type="ECO:0000256" key="4">
    <source>
        <dbReference type="ARBA" id="ARBA00012723"/>
    </source>
</evidence>
<evidence type="ECO:0000256" key="2">
    <source>
        <dbReference type="ARBA" id="ARBA00004319"/>
    </source>
</evidence>
<dbReference type="EC" id="5.3.4.1" evidence="4"/>
<evidence type="ECO:0000256" key="11">
    <source>
        <dbReference type="SAM" id="MobiDB-lite"/>
    </source>
</evidence>
<dbReference type="CDD" id="cd02982">
    <property type="entry name" value="PDI_b'_family"/>
    <property type="match status" value="1"/>
</dbReference>
<feature type="domain" description="Thioredoxin" evidence="12">
    <location>
        <begin position="25"/>
        <end position="156"/>
    </location>
</feature>
<dbReference type="Ensembl" id="ENSPMRT00000025467.1">
    <property type="protein sequence ID" value="ENSPMRP00000024003.1"/>
    <property type="gene ID" value="ENSPMRG00000015488.1"/>
</dbReference>
<keyword evidence="9" id="KW-0413">Isomerase</keyword>
<evidence type="ECO:0000313" key="14">
    <source>
        <dbReference type="Proteomes" id="UP000472272"/>
    </source>
</evidence>
<dbReference type="Pfam" id="PF00085">
    <property type="entry name" value="Thioredoxin"/>
    <property type="match status" value="2"/>
</dbReference>
<dbReference type="GO" id="GO:0034976">
    <property type="term" value="P:response to endoplasmic reticulum stress"/>
    <property type="evidence" value="ECO:0007669"/>
    <property type="project" value="TreeGrafter"/>
</dbReference>
<keyword evidence="7" id="KW-0256">Endoplasmic reticulum</keyword>
<dbReference type="PANTHER" id="PTHR18929:SF93">
    <property type="entry name" value="PROTEIN DISULFIDE-ISOMERASE A2"/>
    <property type="match status" value="1"/>
</dbReference>
<dbReference type="GO" id="GO:0006457">
    <property type="term" value="P:protein folding"/>
    <property type="evidence" value="ECO:0007669"/>
    <property type="project" value="TreeGrafter"/>
</dbReference>
<name>A0A670JH61_PODMU</name>
<dbReference type="PROSITE" id="PS51352">
    <property type="entry name" value="THIOREDOXIN_2"/>
    <property type="match status" value="2"/>
</dbReference>
<keyword evidence="14" id="KW-1185">Reference proteome</keyword>
<dbReference type="GeneTree" id="ENSGT00940000157351"/>
<feature type="region of interest" description="Disordered" evidence="11">
    <location>
        <begin position="1"/>
        <end position="35"/>
    </location>
</feature>
<feature type="region of interest" description="Disordered" evidence="11">
    <location>
        <begin position="498"/>
        <end position="534"/>
    </location>
</feature>
<protein>
    <recommendedName>
        <fullName evidence="4">protein disulfide-isomerase</fullName>
        <ecNumber evidence="4">5.3.4.1</ecNumber>
    </recommendedName>
</protein>
<evidence type="ECO:0000256" key="5">
    <source>
        <dbReference type="ARBA" id="ARBA00022729"/>
    </source>
</evidence>
<dbReference type="GO" id="GO:0003756">
    <property type="term" value="F:protein disulfide isomerase activity"/>
    <property type="evidence" value="ECO:0007669"/>
    <property type="project" value="UniProtKB-EC"/>
</dbReference>
<evidence type="ECO:0000256" key="10">
    <source>
        <dbReference type="ARBA" id="ARBA00023284"/>
    </source>
</evidence>
<dbReference type="FunFam" id="3.40.30.10:FF:000027">
    <property type="entry name" value="protein disulfide-isomerase A2"/>
    <property type="match status" value="1"/>
</dbReference>
<dbReference type="InterPro" id="IPR013766">
    <property type="entry name" value="Thioredoxin_domain"/>
</dbReference>
<evidence type="ECO:0000256" key="1">
    <source>
        <dbReference type="ARBA" id="ARBA00001182"/>
    </source>
</evidence>
<dbReference type="Proteomes" id="UP000472272">
    <property type="component" value="Chromosome 14"/>
</dbReference>
<dbReference type="NCBIfam" id="TIGR01130">
    <property type="entry name" value="ER_PDI_fam"/>
    <property type="match status" value="1"/>
</dbReference>
<dbReference type="GO" id="GO:0005788">
    <property type="term" value="C:endoplasmic reticulum lumen"/>
    <property type="evidence" value="ECO:0007669"/>
    <property type="project" value="UniProtKB-SubCell"/>
</dbReference>
<dbReference type="AlphaFoldDB" id="A0A670JH61"/>
<dbReference type="SUPFAM" id="SSF52833">
    <property type="entry name" value="Thioredoxin-like"/>
    <property type="match status" value="4"/>
</dbReference>
<evidence type="ECO:0000256" key="7">
    <source>
        <dbReference type="ARBA" id="ARBA00022824"/>
    </source>
</evidence>
<sequence>ANAAISGLLGEQTWPARPTGQEEGQPTEPHSPAVPVAPETHWLLRCPYTPPHCYWLPVGLTLHPSSFSLPDAPWSSHCQALAPEYAKAAALLKEEGSALRLAKVDGEQEKELSAEFGVSGFPVLKLFRDGNRTHPADFTGQRDAEGIVKWLKQKAGPSAVLLENASQAAAFLDANVVAVVGFFSDLQDEDVRLFYDVASDAPDVAFALTNCSELFEKFNVTHPGTVSLFRKHDESREDFLVDEELGLDGAELAQFILVQSLELVMEYTSQNSSRIFGAKIPNHLLLFINKTQDSQLELLSSFRDAAPAFRGQVLFVLADVNGEGAQILHFFGLKSHEAPAIRFINIESNRKYLLGADGSLTAPAIHAFCQEVMEGKVQPYLMSEEIAEDWDKAPVKTLVGRNFDQVAFDESKSVFVKFYAPWCPHSKAMAPTWAELGEKYKDREDILIAEMDATANEVAGLPIRAYPTLYYFPAGQDKKVMIEYRSARDLESFSAFLENGGEVPPQDDTKVTPRVPPSPAAASIPGRKLQISAA</sequence>
<comment type="similarity">
    <text evidence="3">Belongs to the protein disulfide isomerase family.</text>
</comment>
<dbReference type="CDD" id="cd02995">
    <property type="entry name" value="PDI_a_PDI_a'_C"/>
    <property type="match status" value="1"/>
</dbReference>
<evidence type="ECO:0000313" key="13">
    <source>
        <dbReference type="Ensembl" id="ENSPMRP00000024003.1"/>
    </source>
</evidence>
<dbReference type="InterPro" id="IPR036249">
    <property type="entry name" value="Thioredoxin-like_sf"/>
</dbReference>
<dbReference type="Pfam" id="PF13848">
    <property type="entry name" value="Thioredoxin_6"/>
    <property type="match status" value="1"/>
</dbReference>
<comment type="subcellular location">
    <subcellularLocation>
        <location evidence="2">Endoplasmic reticulum lumen</location>
    </subcellularLocation>
</comment>
<evidence type="ECO:0000256" key="9">
    <source>
        <dbReference type="ARBA" id="ARBA00023235"/>
    </source>
</evidence>
<evidence type="ECO:0000256" key="6">
    <source>
        <dbReference type="ARBA" id="ARBA00022737"/>
    </source>
</evidence>
<dbReference type="PANTHER" id="PTHR18929">
    <property type="entry name" value="PROTEIN DISULFIDE ISOMERASE"/>
    <property type="match status" value="1"/>
</dbReference>
<reference evidence="13" key="3">
    <citation type="submission" date="2025-09" db="UniProtKB">
        <authorList>
            <consortium name="Ensembl"/>
        </authorList>
    </citation>
    <scope>IDENTIFICATION</scope>
</reference>
<dbReference type="InterPro" id="IPR005792">
    <property type="entry name" value="Prot_disulphide_isomerase"/>
</dbReference>
<organism evidence="13 14">
    <name type="scientific">Podarcis muralis</name>
    <name type="common">Wall lizard</name>
    <name type="synonym">Lacerta muralis</name>
    <dbReference type="NCBI Taxonomy" id="64176"/>
    <lineage>
        <taxon>Eukaryota</taxon>
        <taxon>Metazoa</taxon>
        <taxon>Chordata</taxon>
        <taxon>Craniata</taxon>
        <taxon>Vertebrata</taxon>
        <taxon>Euteleostomi</taxon>
        <taxon>Lepidosauria</taxon>
        <taxon>Squamata</taxon>
        <taxon>Bifurcata</taxon>
        <taxon>Unidentata</taxon>
        <taxon>Episquamata</taxon>
        <taxon>Laterata</taxon>
        <taxon>Lacertibaenia</taxon>
        <taxon>Lacertidae</taxon>
        <taxon>Podarcis</taxon>
    </lineage>
</organism>
<keyword evidence="5" id="KW-0732">Signal</keyword>
<accession>A0A670JH61</accession>
<comment type="catalytic activity">
    <reaction evidence="1">
        <text>Catalyzes the rearrangement of -S-S- bonds in proteins.</text>
        <dbReference type="EC" id="5.3.4.1"/>
    </reaction>
</comment>
<proteinExistence type="inferred from homology"/>
<evidence type="ECO:0000256" key="3">
    <source>
        <dbReference type="ARBA" id="ARBA00006347"/>
    </source>
</evidence>
<dbReference type="CDD" id="cd02981">
    <property type="entry name" value="PDI_b_family"/>
    <property type="match status" value="1"/>
</dbReference>
<evidence type="ECO:0000256" key="8">
    <source>
        <dbReference type="ARBA" id="ARBA00023157"/>
    </source>
</evidence>
<reference evidence="13 14" key="1">
    <citation type="journal article" date="2019" name="Proc. Natl. Acad. Sci. U.S.A.">
        <title>Regulatory changes in pterin and carotenoid genes underlie balanced color polymorphisms in the wall lizard.</title>
        <authorList>
            <person name="Andrade P."/>
            <person name="Pinho C."/>
            <person name="Perez I de Lanuza G."/>
            <person name="Afonso S."/>
            <person name="Brejcha J."/>
            <person name="Rubin C.J."/>
            <person name="Wallerman O."/>
            <person name="Pereira P."/>
            <person name="Sabatino S.J."/>
            <person name="Bellati A."/>
            <person name="Pellitteri-Rosa D."/>
            <person name="Bosakova Z."/>
            <person name="Bunikis I."/>
            <person name="Carretero M.A."/>
            <person name="Feiner N."/>
            <person name="Marsik P."/>
            <person name="Pauperio F."/>
            <person name="Salvi D."/>
            <person name="Soler L."/>
            <person name="While G.M."/>
            <person name="Uller T."/>
            <person name="Font E."/>
            <person name="Andersson L."/>
            <person name="Carneiro M."/>
        </authorList>
    </citation>
    <scope>NUCLEOTIDE SEQUENCE</scope>
</reference>
<feature type="domain" description="Thioredoxin" evidence="12">
    <location>
        <begin position="356"/>
        <end position="502"/>
    </location>
</feature>
<reference evidence="13" key="2">
    <citation type="submission" date="2025-08" db="UniProtKB">
        <authorList>
            <consortium name="Ensembl"/>
        </authorList>
    </citation>
    <scope>IDENTIFICATION</scope>
</reference>